<dbReference type="InterPro" id="IPR002934">
    <property type="entry name" value="Polymerase_NTP_transf_dom"/>
</dbReference>
<protein>
    <submittedName>
        <fullName evidence="2">Nucleotidyltransferase family protein</fullName>
    </submittedName>
</protein>
<reference evidence="2 3" key="1">
    <citation type="submission" date="2014-04" db="EMBL/GenBank/DDBJ databases">
        <title>Draft genome sequence of Bacillus azotoformans MEV2011, a (co-) denitrifying strain unable to grow in the presence of oxygen.</title>
        <authorList>
            <person name="Nielsen M."/>
            <person name="Schreiber L."/>
            <person name="Finster K."/>
            <person name="Schramm A."/>
        </authorList>
    </citation>
    <scope>NUCLEOTIDE SEQUENCE [LARGE SCALE GENOMIC DNA]</scope>
    <source>
        <strain evidence="2 3">MEV2011</strain>
    </source>
</reference>
<dbReference type="RefSeq" id="WP_035192912.1">
    <property type="nucleotide sequence ID" value="NZ_JJRY01000001.1"/>
</dbReference>
<proteinExistence type="predicted"/>
<dbReference type="Pfam" id="PF01909">
    <property type="entry name" value="NTP_transf_2"/>
    <property type="match status" value="1"/>
</dbReference>
<gene>
    <name evidence="2" type="ORF">M670_00502</name>
</gene>
<dbReference type="OrthoDB" id="43980at2"/>
<evidence type="ECO:0000259" key="1">
    <source>
        <dbReference type="Pfam" id="PF01909"/>
    </source>
</evidence>
<dbReference type="InterPro" id="IPR043519">
    <property type="entry name" value="NT_sf"/>
</dbReference>
<dbReference type="AlphaFoldDB" id="A0A072NSM9"/>
<dbReference type="EMBL" id="JJRY01000001">
    <property type="protein sequence ID" value="KEF40476.1"/>
    <property type="molecule type" value="Genomic_DNA"/>
</dbReference>
<feature type="domain" description="Polymerase nucleotidyl transferase" evidence="1">
    <location>
        <begin position="20"/>
        <end position="74"/>
    </location>
</feature>
<organism evidence="2 3">
    <name type="scientific">Schinkia azotoformans MEV2011</name>
    <dbReference type="NCBI Taxonomy" id="1348973"/>
    <lineage>
        <taxon>Bacteria</taxon>
        <taxon>Bacillati</taxon>
        <taxon>Bacillota</taxon>
        <taxon>Bacilli</taxon>
        <taxon>Bacillales</taxon>
        <taxon>Bacillaceae</taxon>
        <taxon>Calidifontibacillus/Schinkia group</taxon>
        <taxon>Schinkia</taxon>
    </lineage>
</organism>
<accession>A0A072NSM9</accession>
<dbReference type="Proteomes" id="UP000027936">
    <property type="component" value="Unassembled WGS sequence"/>
</dbReference>
<name>A0A072NSM9_SCHAZ</name>
<dbReference type="SUPFAM" id="SSF81301">
    <property type="entry name" value="Nucleotidyltransferase"/>
    <property type="match status" value="1"/>
</dbReference>
<evidence type="ECO:0000313" key="3">
    <source>
        <dbReference type="Proteomes" id="UP000027936"/>
    </source>
</evidence>
<sequence length="235" mass="27523">MRDSIKRIAQQFIVSHYPESEIVWIGGSAVYGNLTTESDIDLIIIDETETPRLECYYFLGWKIEAFIYTALSLEFEFQTARYRGMPTIIKMCAEGLLIEDKQGNGEEFQREARILYEQGPQLWDEDKINEARYKITDFLSDFRSSEDFEESLFILNKLIDTLTELILRADGNWVGVGKWVARNLKSYDIDMCDKLVKYTRKYMITKDKTELISFIQSTLDNYGGELFVGYKEFFL</sequence>
<comment type="caution">
    <text evidence="2">The sequence shown here is derived from an EMBL/GenBank/DDBJ whole genome shotgun (WGS) entry which is preliminary data.</text>
</comment>
<evidence type="ECO:0000313" key="2">
    <source>
        <dbReference type="EMBL" id="KEF40476.1"/>
    </source>
</evidence>
<dbReference type="PATRIC" id="fig|1348973.3.peg.488"/>
<keyword evidence="2" id="KW-0808">Transferase</keyword>
<dbReference type="GO" id="GO:0016779">
    <property type="term" value="F:nucleotidyltransferase activity"/>
    <property type="evidence" value="ECO:0007669"/>
    <property type="project" value="InterPro"/>
</dbReference>
<dbReference type="Gene3D" id="3.30.460.10">
    <property type="entry name" value="Beta Polymerase, domain 2"/>
    <property type="match status" value="1"/>
</dbReference>
<dbReference type="CDD" id="cd05403">
    <property type="entry name" value="NT_KNTase_like"/>
    <property type="match status" value="1"/>
</dbReference>